<organism evidence="2 3">
    <name type="scientific">Vibrio lentus</name>
    <dbReference type="NCBI Taxonomy" id="136468"/>
    <lineage>
        <taxon>Bacteria</taxon>
        <taxon>Pseudomonadati</taxon>
        <taxon>Pseudomonadota</taxon>
        <taxon>Gammaproteobacteria</taxon>
        <taxon>Vibrionales</taxon>
        <taxon>Vibrionaceae</taxon>
        <taxon>Vibrio</taxon>
    </lineage>
</organism>
<reference evidence="3" key="1">
    <citation type="submission" date="2016-07" db="EMBL/GenBank/DDBJ databases">
        <title>Nontailed viruses are major unrecognized killers of bacteria in the ocean.</title>
        <authorList>
            <person name="Kauffman K."/>
            <person name="Hussain F."/>
            <person name="Yang J."/>
            <person name="Arevalo P."/>
            <person name="Brown J."/>
            <person name="Cutler M."/>
            <person name="Kelly L."/>
            <person name="Polz M.F."/>
        </authorList>
    </citation>
    <scope>NUCLEOTIDE SEQUENCE [LARGE SCALE GENOMIC DNA]</scope>
    <source>
        <strain evidence="3">10N.261.46.F8</strain>
    </source>
</reference>
<proteinExistence type="predicted"/>
<feature type="domain" description="NACHT" evidence="1">
    <location>
        <begin position="447"/>
        <end position="598"/>
    </location>
</feature>
<dbReference type="Gene3D" id="3.40.50.300">
    <property type="entry name" value="P-loop containing nucleotide triphosphate hydrolases"/>
    <property type="match status" value="1"/>
</dbReference>
<sequence length="853" mass="98427">MLNKLGKIQENDLTREVIVPLFERMYGCRVCFTGGANEKGRDLIVYYKNPLDEPEYIGVQVKRKVVTSNSNSNSFQQLVNQLSQMRDEAAVCPTSLQEVYFSKKVFITSYEIPEKVYDTHHGAMKTLENLNVSIIDGKKLLLLVEQYIPEKLSFISGDNSAIGDALKTNLTNNALMDALSFKDNKQICDIYCETQLSIGNKKTDKLINSEFNAKPDKSFRLNNYIQAEELHKLNSEFFDKFGSTWHDNTLLEKIEEELTYRQNLLYTDNVESDVIATCGQSIQDRIKSSRFVAYFPHGRSFDSLEDFCFNGFRDVSSIPNDDYMAFMELISELQGLFSKRKQSDEERIEIRSKVAELPVYHELPFSGDKIVQAYKERHDNLQRMAKKQDNLRDVKNYLQESQNVNFLIKIIDKYSSYFEISENKNSSQKTLVKLSIHQVFDTKMNTLVLGDAGSGKTTNLQVYTSKLIENNDSRLTIFMTLNELANLAKVSEDKDIVYGVWAYLNKLQSFTFSIQSFRKHISSNETCIVLDSVDEAISQHQWVVDKLCEFVKLYPHCQVITSSRFTVEDVEKLNFVNVSLLPFDSSQKREFFLKWFENDYSKVNEIMNHLGKYSGLDQVVTNPLSATIMATLQGSNVPLPATEAQLYKKRFELLSGMFDKFKGVNRMVTAPEVILNAIRQLAYQMHLDDRRELEREDIISILATVLPTGSDPTFIFKELCSPCEILLVNPNGTFGFGHLRFQEYLVSEQLVHIRTAPYDRFLKSPWWHDSLVLYAQHAHEINWLIDYICQDADLTLSCHNLAREMISFRDVKERDILVKRLESAIAISHEDKLDSSLFDIDYEDFDSVDMLEY</sequence>
<evidence type="ECO:0000313" key="3">
    <source>
        <dbReference type="Proteomes" id="UP000235406"/>
    </source>
</evidence>
<gene>
    <name evidence="2" type="ORF">BCT49_03800</name>
</gene>
<dbReference type="Pfam" id="PF05729">
    <property type="entry name" value="NACHT"/>
    <property type="match status" value="1"/>
</dbReference>
<dbReference type="InterPro" id="IPR027417">
    <property type="entry name" value="P-loop_NTPase"/>
</dbReference>
<evidence type="ECO:0000313" key="2">
    <source>
        <dbReference type="EMBL" id="PMM71879.1"/>
    </source>
</evidence>
<accession>A0A2N7KAK8</accession>
<dbReference type="EMBL" id="MCZK01000101">
    <property type="protein sequence ID" value="PMM71879.1"/>
    <property type="molecule type" value="Genomic_DNA"/>
</dbReference>
<dbReference type="SUPFAM" id="SSF52540">
    <property type="entry name" value="P-loop containing nucleoside triphosphate hydrolases"/>
    <property type="match status" value="2"/>
</dbReference>
<evidence type="ECO:0000259" key="1">
    <source>
        <dbReference type="Pfam" id="PF05729"/>
    </source>
</evidence>
<protein>
    <recommendedName>
        <fullName evidence="1">NACHT domain-containing protein</fullName>
    </recommendedName>
</protein>
<comment type="caution">
    <text evidence="2">The sequence shown here is derived from an EMBL/GenBank/DDBJ whole genome shotgun (WGS) entry which is preliminary data.</text>
</comment>
<dbReference type="InterPro" id="IPR007111">
    <property type="entry name" value="NACHT_NTPase"/>
</dbReference>
<dbReference type="RefSeq" id="WP_102434872.1">
    <property type="nucleotide sequence ID" value="NZ_CAWNVI010000101.1"/>
</dbReference>
<dbReference type="Proteomes" id="UP000235406">
    <property type="component" value="Unassembled WGS sequence"/>
</dbReference>
<dbReference type="OrthoDB" id="9182542at2"/>
<name>A0A2N7KAK8_9VIBR</name>
<dbReference type="AlphaFoldDB" id="A0A2N7KAK8"/>